<evidence type="ECO:0000313" key="1">
    <source>
        <dbReference type="EMBL" id="OQR91108.1"/>
    </source>
</evidence>
<reference evidence="1 2" key="1">
    <citation type="journal article" date="2014" name="Genome Biol. Evol.">
        <title>The secreted proteins of Achlya hypogyna and Thraustotheca clavata identify the ancestral oomycete secretome and reveal gene acquisitions by horizontal gene transfer.</title>
        <authorList>
            <person name="Misner I."/>
            <person name="Blouin N."/>
            <person name="Leonard G."/>
            <person name="Richards T.A."/>
            <person name="Lane C.E."/>
        </authorList>
    </citation>
    <scope>NUCLEOTIDE SEQUENCE [LARGE SCALE GENOMIC DNA]</scope>
    <source>
        <strain evidence="1 2">ATCC 48635</strain>
    </source>
</reference>
<dbReference type="AlphaFoldDB" id="A0A1V9YZC0"/>
<name>A0A1V9YZC0_ACHHY</name>
<dbReference type="Proteomes" id="UP000243579">
    <property type="component" value="Unassembled WGS sequence"/>
</dbReference>
<comment type="caution">
    <text evidence="1">The sequence shown here is derived from an EMBL/GenBank/DDBJ whole genome shotgun (WGS) entry which is preliminary data.</text>
</comment>
<evidence type="ECO:0000313" key="2">
    <source>
        <dbReference type="Proteomes" id="UP000243579"/>
    </source>
</evidence>
<gene>
    <name evidence="1" type="ORF">ACHHYP_04978</name>
</gene>
<sequence length="479" mass="53068">MDIQARHGSPRTWRLLGRQSDGVAPCIAKREELLAQTRLLLASSADDREHLAVLKLLVHVREVTTQLLAHLQVWHGVRLDRSGVVVIAARRPYVWKGESYTKRMKTDVDFLSRAKPLVHALGITQQGLHENPFMLAVTARAESTPSSEPPVWDLKDALCDPLTRTLWADNYLRWCWHYVDQDKAPHSVATAENPSLQKSATPRRPPIVTMPFEMLRPVEIAPALLQPVRLRRNLQLQIAIPGDVKTPDSLIIDGVIATADDIARLAKDPAPSERLLFVLTVVYLLVTPGALTPRDIAWPALQLFYRRGDCVLRALRQCDAGSPDFELKCSGLAPFLQQHPSLLVPGFRPQSLGGVGAALLCAWMLRVMEWKDHDSLELLDHLDDGVCSLYHDMWVCHDVPYVVKLTLAGRLRGITVDIAAQVPKDNRLCVELSPAELADVFGSDVAALYEAKDWAGLGTAVVGRLDALADLPKALNLVA</sequence>
<accession>A0A1V9YZC0</accession>
<keyword evidence="2" id="KW-1185">Reference proteome</keyword>
<dbReference type="EMBL" id="JNBR01000557">
    <property type="protein sequence ID" value="OQR91108.1"/>
    <property type="molecule type" value="Genomic_DNA"/>
</dbReference>
<organism evidence="1 2">
    <name type="scientific">Achlya hypogyna</name>
    <name type="common">Oomycete</name>
    <name type="synonym">Protoachlya hypogyna</name>
    <dbReference type="NCBI Taxonomy" id="1202772"/>
    <lineage>
        <taxon>Eukaryota</taxon>
        <taxon>Sar</taxon>
        <taxon>Stramenopiles</taxon>
        <taxon>Oomycota</taxon>
        <taxon>Saprolegniomycetes</taxon>
        <taxon>Saprolegniales</taxon>
        <taxon>Achlyaceae</taxon>
        <taxon>Achlya</taxon>
    </lineage>
</organism>
<proteinExistence type="predicted"/>
<dbReference type="OrthoDB" id="74405at2759"/>
<protein>
    <submittedName>
        <fullName evidence="1">Uncharacterized protein</fullName>
    </submittedName>
</protein>